<feature type="domain" description="Autotransporter" evidence="3">
    <location>
        <begin position="764"/>
        <end position="1052"/>
    </location>
</feature>
<accession>A0ABT0B680</accession>
<feature type="chain" id="PRO_5047135280" evidence="2">
    <location>
        <begin position="25"/>
        <end position="1052"/>
    </location>
</feature>
<name>A0ABT0B680_9SPHN</name>
<dbReference type="PROSITE" id="PS51208">
    <property type="entry name" value="AUTOTRANSPORTER"/>
    <property type="match status" value="1"/>
</dbReference>
<evidence type="ECO:0000259" key="3">
    <source>
        <dbReference type="PROSITE" id="PS51208"/>
    </source>
</evidence>
<dbReference type="RefSeq" id="WP_243995961.1">
    <property type="nucleotide sequence ID" value="NZ_JALHLE010000036.1"/>
</dbReference>
<keyword evidence="2" id="KW-0732">Signal</keyword>
<evidence type="ECO:0000256" key="1">
    <source>
        <dbReference type="SAM" id="MobiDB-lite"/>
    </source>
</evidence>
<reference evidence="4" key="1">
    <citation type="submission" date="2022-03" db="EMBL/GenBank/DDBJ databases">
        <title>Identification of a novel bacterium isolated from mangrove sediments.</title>
        <authorList>
            <person name="Pan X."/>
        </authorList>
    </citation>
    <scope>NUCLEOTIDE SEQUENCE</scope>
    <source>
        <strain evidence="4">B2580</strain>
    </source>
</reference>
<dbReference type="Gene3D" id="2.40.128.130">
    <property type="entry name" value="Autotransporter beta-domain"/>
    <property type="match status" value="1"/>
</dbReference>
<proteinExistence type="predicted"/>
<feature type="region of interest" description="Disordered" evidence="1">
    <location>
        <begin position="266"/>
        <end position="294"/>
    </location>
</feature>
<feature type="signal peptide" evidence="2">
    <location>
        <begin position="1"/>
        <end position="24"/>
    </location>
</feature>
<sequence length="1052" mass="107277">MRTLHASTSLSALVLALAAGPALADTTVSTDTTTALVTSSAGNVTMTEDGTITLDSGTAITVDTDAAVDADGGIEMGDADGATGITVRSGTNSTITIGEDATLYVLEDYVPDDDDGNSIADGAIASASNRYGVYVGGDASGTILNEGIIKVEGLNSGGIVLDGTYTGNVTNTGTITVIGDYSTGISTQAIDGNLTVEGTVKAIGEGATGVAVNGDVTGTVTIQGTVTQAASYTDDDGDTIYLSRAALRAGTAAVSISGNVDGGIYVAAPPADDDSSNDDEDGDGVDDSDEGTGAIVSYGNGPALQVGGTNDITIGAVDANVGTYSIAIEGSVAGNAYYSNTAAYGLVIGGEGGNVTLTDGIGVSGTVRATTYDSSATALLINEGSTVNYLYNSGSIAATISSPGEGSTTAIQDLSGTLTTIDNTGFITASGSSTDTRVALDLSANTTGVTINQYLNDDDAETSAEYLEDNDVDVDPTVYTKITGNILLGSGDDTINASSGAIAGNTYFGDGNDTLNLSGDLAYTGDVYFGSGTGTATMAGTSSFTGTMDFAGEIGTLTLNDSATYSGDFANAGNLTVTVNGGTLTPADTSTVSFGTLYVASGGTLGVYVDGDESSTFNVTNATLEDGASITATVSDLADAEGTYTVLTADSLDVEGSLASSVDLPFIFDGTVSSDANSIYLTIERKTASELGLTRAAASAWDAVYATAGNDDDLTSSLLQVEDTETLESQVGGLLPDHAGGVFSAVTSGDRLAARHISDDTTMFDISDVGGWLEPVYWNTTRDAGDTAAYKVSGWGISMGAERRTSIGYVGVSYAWLQSSVTDNGGTGKLDLGQHDFGLFWRTAKGPFMAWARLGGAHVSIDSARTFTGTIDDTDFTYEADGKWSGWLLSGLAGASYRYQASRRFSLKPKVELEQMWLKEKGYEETADSDAIALTVASRTSKALTATPTVTAAYSLGTVSPDWRPLTFQLEAGRREVLSGNLGSTTAYFNGGDSYDAGESFTITPDSLKGAWIGEASVLAGGYDFTWKLTTRVERTSDSTDVSARASLSVAF</sequence>
<dbReference type="Pfam" id="PF03797">
    <property type="entry name" value="Autotransporter"/>
    <property type="match status" value="1"/>
</dbReference>
<dbReference type="Proteomes" id="UP001162880">
    <property type="component" value="Unassembled WGS sequence"/>
</dbReference>
<feature type="compositionally biased region" description="Acidic residues" evidence="1">
    <location>
        <begin position="271"/>
        <end position="290"/>
    </location>
</feature>
<dbReference type="SMART" id="SM00869">
    <property type="entry name" value="Autotransporter"/>
    <property type="match status" value="1"/>
</dbReference>
<evidence type="ECO:0000313" key="4">
    <source>
        <dbReference type="EMBL" id="MCJ2180538.1"/>
    </source>
</evidence>
<dbReference type="EMBL" id="JALHLE010000036">
    <property type="protein sequence ID" value="MCJ2180538.1"/>
    <property type="molecule type" value="Genomic_DNA"/>
</dbReference>
<gene>
    <name evidence="4" type="ORF">MTR64_18355</name>
</gene>
<dbReference type="InterPro" id="IPR005546">
    <property type="entry name" value="Autotransporte_beta"/>
</dbReference>
<dbReference type="SUPFAM" id="SSF103515">
    <property type="entry name" value="Autotransporter"/>
    <property type="match status" value="1"/>
</dbReference>
<evidence type="ECO:0000256" key="2">
    <source>
        <dbReference type="SAM" id="SignalP"/>
    </source>
</evidence>
<evidence type="ECO:0000313" key="5">
    <source>
        <dbReference type="Proteomes" id="UP001162880"/>
    </source>
</evidence>
<dbReference type="InterPro" id="IPR036709">
    <property type="entry name" value="Autotransporte_beta_dom_sf"/>
</dbReference>
<comment type="caution">
    <text evidence="4">The sequence shown here is derived from an EMBL/GenBank/DDBJ whole genome shotgun (WGS) entry which is preliminary data.</text>
</comment>
<protein>
    <submittedName>
        <fullName evidence="4">Autotransporter domain-containing protein</fullName>
    </submittedName>
</protein>
<keyword evidence="5" id="KW-1185">Reference proteome</keyword>
<organism evidence="4 5">
    <name type="scientific">Novosphingobium album</name>
    <name type="common">ex Hu et al. 2023</name>
    <dbReference type="NCBI Taxonomy" id="2930093"/>
    <lineage>
        <taxon>Bacteria</taxon>
        <taxon>Pseudomonadati</taxon>
        <taxon>Pseudomonadota</taxon>
        <taxon>Alphaproteobacteria</taxon>
        <taxon>Sphingomonadales</taxon>
        <taxon>Sphingomonadaceae</taxon>
        <taxon>Novosphingobium</taxon>
    </lineage>
</organism>